<reference evidence="9 10" key="1">
    <citation type="submission" date="2015-08" db="EMBL/GenBank/DDBJ databases">
        <authorList>
            <person name="Babu N.S."/>
            <person name="Beckwith C.J."/>
            <person name="Beseler K.G."/>
            <person name="Brison A."/>
            <person name="Carone J.V."/>
            <person name="Caskin T.P."/>
            <person name="Diamond M."/>
            <person name="Durham M.E."/>
            <person name="Foxe J.M."/>
            <person name="Go M."/>
            <person name="Henderson B.A."/>
            <person name="Jones I.B."/>
            <person name="McGettigan J.A."/>
            <person name="Micheletti S.J."/>
            <person name="Nasrallah M.E."/>
            <person name="Ortiz D."/>
            <person name="Piller C.R."/>
            <person name="Privatt S.R."/>
            <person name="Schneider S.L."/>
            <person name="Sharp S."/>
            <person name="Smith T.C."/>
            <person name="Stanton J.D."/>
            <person name="Ullery H.E."/>
            <person name="Wilson R.J."/>
            <person name="Serrano M.G."/>
            <person name="Buck G."/>
            <person name="Lee V."/>
            <person name="Wang Y."/>
            <person name="Carvalho R."/>
            <person name="Voegtly L."/>
            <person name="Shi R."/>
            <person name="Duckworth R."/>
            <person name="Johnson A."/>
            <person name="Loviza R."/>
            <person name="Walstead R."/>
            <person name="Shah Z."/>
            <person name="Kiflezghi M."/>
            <person name="Wade K."/>
            <person name="Ball S.L."/>
            <person name="Bradley K.W."/>
            <person name="Asai D.J."/>
            <person name="Bowman C.A."/>
            <person name="Russell D.A."/>
            <person name="Pope W.H."/>
            <person name="Jacobs-Sera D."/>
            <person name="Hendrix R.W."/>
            <person name="Hatfull G.F."/>
        </authorList>
    </citation>
    <scope>NUCLEOTIDE SEQUENCE [LARGE SCALE GENOMIC DNA]</scope>
    <source>
        <strain evidence="9 10">PUDD_83A45</strain>
    </source>
</reference>
<organism evidence="9 10">
    <name type="scientific">Corynebacterium riegelii</name>
    <dbReference type="NCBI Taxonomy" id="156976"/>
    <lineage>
        <taxon>Bacteria</taxon>
        <taxon>Bacillati</taxon>
        <taxon>Actinomycetota</taxon>
        <taxon>Actinomycetes</taxon>
        <taxon>Mycobacteriales</taxon>
        <taxon>Corynebacteriaceae</taxon>
        <taxon>Corynebacterium</taxon>
    </lineage>
</organism>
<feature type="transmembrane region" description="Helical" evidence="7">
    <location>
        <begin position="195"/>
        <end position="212"/>
    </location>
</feature>
<feature type="transmembrane region" description="Helical" evidence="7">
    <location>
        <begin position="162"/>
        <end position="183"/>
    </location>
</feature>
<evidence type="ECO:0000256" key="1">
    <source>
        <dbReference type="ARBA" id="ARBA00004651"/>
    </source>
</evidence>
<evidence type="ECO:0000313" key="10">
    <source>
        <dbReference type="Proteomes" id="UP000060016"/>
    </source>
</evidence>
<dbReference type="GO" id="GO:0005886">
    <property type="term" value="C:plasma membrane"/>
    <property type="evidence" value="ECO:0007669"/>
    <property type="project" value="UniProtKB-SubCell"/>
</dbReference>
<evidence type="ECO:0000256" key="6">
    <source>
        <dbReference type="ARBA" id="ARBA00023136"/>
    </source>
</evidence>
<feature type="domain" description="VTT" evidence="8">
    <location>
        <begin position="68"/>
        <end position="185"/>
    </location>
</feature>
<dbReference type="InterPro" id="IPR015414">
    <property type="entry name" value="TMEM64"/>
</dbReference>
<evidence type="ECO:0000259" key="8">
    <source>
        <dbReference type="Pfam" id="PF09335"/>
    </source>
</evidence>
<evidence type="ECO:0000256" key="4">
    <source>
        <dbReference type="ARBA" id="ARBA00022692"/>
    </source>
</evidence>
<feature type="transmembrane region" description="Helical" evidence="7">
    <location>
        <begin position="134"/>
        <end position="155"/>
    </location>
</feature>
<keyword evidence="3 7" id="KW-1003">Cell membrane</keyword>
<dbReference type="AlphaFoldDB" id="A0A0K1RAE0"/>
<comment type="similarity">
    <text evidence="2 7">Belongs to the TVP38/TMEM64 family.</text>
</comment>
<feature type="transmembrane region" description="Helical" evidence="7">
    <location>
        <begin position="80"/>
        <end position="105"/>
    </location>
</feature>
<dbReference type="EMBL" id="CP012342">
    <property type="protein sequence ID" value="AKV58363.1"/>
    <property type="molecule type" value="Genomic_DNA"/>
</dbReference>
<dbReference type="PANTHER" id="PTHR12677">
    <property type="entry name" value="GOLGI APPARATUS MEMBRANE PROTEIN TVP38-RELATED"/>
    <property type="match status" value="1"/>
</dbReference>
<dbReference type="PATRIC" id="fig|156976.3.peg.663"/>
<keyword evidence="10" id="KW-1185">Reference proteome</keyword>
<evidence type="ECO:0000256" key="7">
    <source>
        <dbReference type="RuleBase" id="RU366058"/>
    </source>
</evidence>
<accession>A0A0K1RAE0</accession>
<dbReference type="KEGG" id="crie:AK829_03360"/>
<feature type="transmembrane region" description="Helical" evidence="7">
    <location>
        <begin position="50"/>
        <end position="68"/>
    </location>
</feature>
<keyword evidence="4 7" id="KW-0812">Transmembrane</keyword>
<dbReference type="Proteomes" id="UP000060016">
    <property type="component" value="Chromosome"/>
</dbReference>
<dbReference type="STRING" id="156976.AK829_03360"/>
<evidence type="ECO:0000256" key="5">
    <source>
        <dbReference type="ARBA" id="ARBA00022989"/>
    </source>
</evidence>
<proteinExistence type="inferred from homology"/>
<evidence type="ECO:0000256" key="3">
    <source>
        <dbReference type="ARBA" id="ARBA00022475"/>
    </source>
</evidence>
<sequence>MLRGVFRLGGCVKRRQLLLLAALVVFVLGWLLFDAPTPSTLRSWADSTGAWFPVIFWLLYVGITLFPIPRTILTVSSGLLFGPALGIVIAISATTVAAVITLLVVRYTLRDFVAPRLTHPSVERINARLESRGWLAVASLRMVAFVPFSIMNYACALTRVRVVPFAVATFVGSLPGTIVTVLLGDTLSGHASPTVIALTVALTVVGLVGLLLDANLPQPTRQAPKVDR</sequence>
<dbReference type="Pfam" id="PF09335">
    <property type="entry name" value="VTT_dom"/>
    <property type="match status" value="1"/>
</dbReference>
<dbReference type="PANTHER" id="PTHR12677:SF59">
    <property type="entry name" value="GOLGI APPARATUS MEMBRANE PROTEIN TVP38-RELATED"/>
    <property type="match status" value="1"/>
</dbReference>
<protein>
    <recommendedName>
        <fullName evidence="7">TVP38/TMEM64 family membrane protein</fullName>
    </recommendedName>
</protein>
<name>A0A0K1RAE0_9CORY</name>
<comment type="subcellular location">
    <subcellularLocation>
        <location evidence="1 7">Cell membrane</location>
        <topology evidence="1 7">Multi-pass membrane protein</topology>
    </subcellularLocation>
</comment>
<dbReference type="InterPro" id="IPR032816">
    <property type="entry name" value="VTT_dom"/>
</dbReference>
<keyword evidence="6 7" id="KW-0472">Membrane</keyword>
<gene>
    <name evidence="9" type="ORF">AK829_03360</name>
</gene>
<evidence type="ECO:0000313" key="9">
    <source>
        <dbReference type="EMBL" id="AKV58363.1"/>
    </source>
</evidence>
<evidence type="ECO:0000256" key="2">
    <source>
        <dbReference type="ARBA" id="ARBA00008640"/>
    </source>
</evidence>
<keyword evidence="5 7" id="KW-1133">Transmembrane helix</keyword>